<feature type="domain" description="EF-hand" evidence="3">
    <location>
        <begin position="56"/>
        <end position="91"/>
    </location>
</feature>
<dbReference type="Pfam" id="PF13499">
    <property type="entry name" value="EF-hand_7"/>
    <property type="match status" value="2"/>
</dbReference>
<protein>
    <submittedName>
        <fullName evidence="5">G7094 protein</fullName>
    </submittedName>
</protein>
<dbReference type="PANTHER" id="PTHR23048:SF0">
    <property type="entry name" value="CALMODULIN LIKE 3"/>
    <property type="match status" value="1"/>
</dbReference>
<evidence type="ECO:0000313" key="6">
    <source>
        <dbReference type="Proteomes" id="UP001497392"/>
    </source>
</evidence>
<dbReference type="EMBL" id="CAXHTA020000010">
    <property type="protein sequence ID" value="CAL5224412.1"/>
    <property type="molecule type" value="Genomic_DNA"/>
</dbReference>
<dbReference type="PANTHER" id="PTHR23048">
    <property type="entry name" value="MYOSIN LIGHT CHAIN 1, 3"/>
    <property type="match status" value="1"/>
</dbReference>
<dbReference type="PROSITE" id="PS51352">
    <property type="entry name" value="THIOREDOXIN_2"/>
    <property type="match status" value="1"/>
</dbReference>
<dbReference type="Proteomes" id="UP001497392">
    <property type="component" value="Unassembled WGS sequence"/>
</dbReference>
<evidence type="ECO:0000256" key="2">
    <source>
        <dbReference type="ARBA" id="ARBA00022837"/>
    </source>
</evidence>
<proteinExistence type="predicted"/>
<dbReference type="InterPro" id="IPR011992">
    <property type="entry name" value="EF-hand-dom_pair"/>
</dbReference>
<feature type="domain" description="EF-hand" evidence="3">
    <location>
        <begin position="173"/>
        <end position="208"/>
    </location>
</feature>
<dbReference type="InterPro" id="IPR018247">
    <property type="entry name" value="EF_Hand_1_Ca_BS"/>
</dbReference>
<dbReference type="CDD" id="cd02947">
    <property type="entry name" value="TRX_family"/>
    <property type="match status" value="1"/>
</dbReference>
<keyword evidence="6" id="KW-1185">Reference proteome</keyword>
<reference evidence="5 6" key="1">
    <citation type="submission" date="2024-06" db="EMBL/GenBank/DDBJ databases">
        <authorList>
            <person name="Kraege A."/>
            <person name="Thomma B."/>
        </authorList>
    </citation>
    <scope>NUCLEOTIDE SEQUENCE [LARGE SCALE GENOMIC DNA]</scope>
</reference>
<accession>A0ABP1G3K2</accession>
<gene>
    <name evidence="5" type="primary">g7094</name>
    <name evidence="5" type="ORF">VP750_LOCUS6071</name>
</gene>
<evidence type="ECO:0000259" key="3">
    <source>
        <dbReference type="PROSITE" id="PS50222"/>
    </source>
</evidence>
<evidence type="ECO:0000256" key="1">
    <source>
        <dbReference type="ARBA" id="ARBA00022737"/>
    </source>
</evidence>
<sequence>MSPPISPSLADARKTLHRTSQRGRGQQQLLRASAVQEAEAPSWGPVTELWTKKSKTDYDSLQARFRAADIDGNGVIDREELRALLESTDSGSQYSLTHWLEDDDLDKVMRNYDENGDGVIQFEEFCKLAQDNVLFSGKIEEYEAAFNLVDTDKKGSVGPTQLAQLFTNLGNPLPYDRLSAIMRQYDVSKKGQLTFNDVMKMFRDELLDLNEILNYIKLAPDDSAAATSVEAPAKTQPGEILEIESEEELDNILQERKDTLIVLLGSLTWCRPCKTLAKPLQNLAEYYKEAGFLKTYGNVSEAAKYLFKERLKARVTPTFYFFRNGELVHTHTGANKVKLEYYIRECLEPKERPEQALFPPGSGPAGNWR</sequence>
<feature type="domain" description="Thioredoxin" evidence="4">
    <location>
        <begin position="218"/>
        <end position="352"/>
    </location>
</feature>
<dbReference type="PROSITE" id="PS50222">
    <property type="entry name" value="EF_HAND_2"/>
    <property type="match status" value="4"/>
</dbReference>
<dbReference type="InterPro" id="IPR036249">
    <property type="entry name" value="Thioredoxin-like_sf"/>
</dbReference>
<dbReference type="Gene3D" id="3.40.30.10">
    <property type="entry name" value="Glutaredoxin"/>
    <property type="match status" value="1"/>
</dbReference>
<evidence type="ECO:0000313" key="5">
    <source>
        <dbReference type="EMBL" id="CAL5224412.1"/>
    </source>
</evidence>
<dbReference type="PROSITE" id="PS00018">
    <property type="entry name" value="EF_HAND_1"/>
    <property type="match status" value="2"/>
</dbReference>
<dbReference type="SMART" id="SM00054">
    <property type="entry name" value="EFh"/>
    <property type="match status" value="4"/>
</dbReference>
<comment type="caution">
    <text evidence="5">The sequence shown here is derived from an EMBL/GenBank/DDBJ whole genome shotgun (WGS) entry which is preliminary data.</text>
</comment>
<dbReference type="SUPFAM" id="SSF52833">
    <property type="entry name" value="Thioredoxin-like"/>
    <property type="match status" value="1"/>
</dbReference>
<organism evidence="5 6">
    <name type="scientific">Coccomyxa viridis</name>
    <dbReference type="NCBI Taxonomy" id="1274662"/>
    <lineage>
        <taxon>Eukaryota</taxon>
        <taxon>Viridiplantae</taxon>
        <taxon>Chlorophyta</taxon>
        <taxon>core chlorophytes</taxon>
        <taxon>Trebouxiophyceae</taxon>
        <taxon>Trebouxiophyceae incertae sedis</taxon>
        <taxon>Coccomyxaceae</taxon>
        <taxon>Coccomyxa</taxon>
    </lineage>
</organism>
<dbReference type="InterPro" id="IPR013766">
    <property type="entry name" value="Thioredoxin_domain"/>
</dbReference>
<feature type="domain" description="EF-hand" evidence="3">
    <location>
        <begin position="100"/>
        <end position="135"/>
    </location>
</feature>
<dbReference type="InterPro" id="IPR002048">
    <property type="entry name" value="EF_hand_dom"/>
</dbReference>
<dbReference type="InterPro" id="IPR050230">
    <property type="entry name" value="CALM/Myosin/TropC-like"/>
</dbReference>
<dbReference type="Gene3D" id="1.10.238.10">
    <property type="entry name" value="EF-hand"/>
    <property type="match status" value="2"/>
</dbReference>
<feature type="domain" description="EF-hand" evidence="3">
    <location>
        <begin position="137"/>
        <end position="172"/>
    </location>
</feature>
<dbReference type="Pfam" id="PF00085">
    <property type="entry name" value="Thioredoxin"/>
    <property type="match status" value="1"/>
</dbReference>
<evidence type="ECO:0000259" key="4">
    <source>
        <dbReference type="PROSITE" id="PS51352"/>
    </source>
</evidence>
<keyword evidence="2" id="KW-0106">Calcium</keyword>
<name>A0ABP1G3K2_9CHLO</name>
<dbReference type="SUPFAM" id="SSF47473">
    <property type="entry name" value="EF-hand"/>
    <property type="match status" value="1"/>
</dbReference>
<keyword evidence="1" id="KW-0677">Repeat</keyword>